<dbReference type="EMBL" id="CP099585">
    <property type="protein sequence ID" value="USS44356.1"/>
    <property type="molecule type" value="Genomic_DNA"/>
</dbReference>
<proteinExistence type="predicted"/>
<evidence type="ECO:0000313" key="4">
    <source>
        <dbReference type="EMBL" id="USS44356.1"/>
    </source>
</evidence>
<keyword evidence="3" id="KW-0614">Plasmid</keyword>
<evidence type="ECO:0000256" key="1">
    <source>
        <dbReference type="SAM" id="MobiDB-lite"/>
    </source>
</evidence>
<name>A0AAP9Y570_BURGL</name>
<dbReference type="Proteomes" id="UP000594892">
    <property type="component" value="Plasmid unnamed2"/>
</dbReference>
<feature type="compositionally biased region" description="Gly residues" evidence="1">
    <location>
        <begin position="78"/>
        <end position="87"/>
    </location>
</feature>
<geneLocation type="plasmid" evidence="5 6">
    <name>unnamed2</name>
</geneLocation>
<evidence type="ECO:0000313" key="6">
    <source>
        <dbReference type="Proteomes" id="UP001056386"/>
    </source>
</evidence>
<sequence length="432" mass="44416">MTIQSRLARFAPLAIATAAAAFGVRALADSASTSSAFAQGQQVGTSGMTSAKGSIATGGANVPNYTNQDGELTPLYGNGQGTLGPAGTGKEADCATRPANPSAYWQQECDAVNYLANKPPNKMPLGASDPIVTGSAGTIRNPGITTGTQDCHNVTTSVPATYKQETCEQAVGTQTYTCTRIYNPICSEPYQGCAAGGVVEGSFSGGFASRLASNSALWNFGADTGYHDNTGYTGFTQSGSMSFTIQNLSQIGTAVLSKVTANNTLRSVDINGVTVYTDAPDGGRVLQCGPILVPGTTGGGEDGTSGTRSQGYLAAPVAGATFVSSLGANGIRNVCSDKTAFTADGGLTEYQSFFTFQSHYEGNPSTVTPNTDIRRYLHEGVNTIEVQAAIGGYGDVGGGEAIAQLTINQICTAVCTPNWDDQCTSFEQRAAQ</sequence>
<keyword evidence="6" id="KW-1185">Reference proteome</keyword>
<evidence type="ECO:0000313" key="3">
    <source>
        <dbReference type="EMBL" id="QPQ94816.1"/>
    </source>
</evidence>
<dbReference type="AlphaFoldDB" id="A0AAP9Y570"/>
<reference evidence="4" key="2">
    <citation type="submission" date="2022-06" db="EMBL/GenBank/DDBJ databases">
        <title>Draft genome sequence of Burkholderia glumae strain GR20004 isolated from rice panicle showing bacterial panicle blight.</title>
        <authorList>
            <person name="Choi S.Y."/>
            <person name="Lee Y.H."/>
        </authorList>
    </citation>
    <scope>NUCLEOTIDE SEQUENCE</scope>
    <source>
        <strain evidence="4">GR20004</strain>
        <plasmid evidence="4">unnamed2</plasmid>
    </source>
</reference>
<evidence type="ECO:0000256" key="2">
    <source>
        <dbReference type="SAM" id="SignalP"/>
    </source>
</evidence>
<evidence type="ECO:0000313" key="5">
    <source>
        <dbReference type="Proteomes" id="UP000594892"/>
    </source>
</evidence>
<gene>
    <name evidence="3" type="ORF">I6H06_29885</name>
    <name evidence="4" type="ORF">NFI99_13210</name>
</gene>
<dbReference type="EMBL" id="CP065603">
    <property type="protein sequence ID" value="QPQ94816.1"/>
    <property type="molecule type" value="Genomic_DNA"/>
</dbReference>
<reference evidence="3 5" key="1">
    <citation type="submission" date="2020-12" db="EMBL/GenBank/DDBJ databases">
        <title>FDA dAtabase for Regulatory Grade micrObial Sequences (FDA-ARGOS): Supporting development and validation of Infectious Disease Dx tests.</title>
        <authorList>
            <person name="Minogue T."/>
            <person name="Wolcott M."/>
            <person name="Wasieloski L."/>
            <person name="Aguilar W."/>
            <person name="Moore D."/>
            <person name="Jaissle J."/>
            <person name="Tallon L."/>
            <person name="Sadzewicz L."/>
            <person name="Zhao X."/>
            <person name="Boylan J."/>
            <person name="Ott S."/>
            <person name="Bowen H."/>
            <person name="Vavikolanu K."/>
            <person name="Mehta A."/>
            <person name="Aluvathingal J."/>
            <person name="Nadendla S."/>
            <person name="Yan Y."/>
            <person name="Sichtig H."/>
        </authorList>
    </citation>
    <scope>NUCLEOTIDE SEQUENCE [LARGE SCALE GENOMIC DNA]</scope>
    <source>
        <strain evidence="3 5">FDAARGOS_949</strain>
        <plasmid evidence="3 5">unnamed2</plasmid>
    </source>
</reference>
<dbReference type="Proteomes" id="UP001056386">
    <property type="component" value="Plasmid unnamed2"/>
</dbReference>
<feature type="signal peptide" evidence="2">
    <location>
        <begin position="1"/>
        <end position="28"/>
    </location>
</feature>
<feature type="chain" id="PRO_5042995327" description="Conjugal transfer protein TraN" evidence="2">
    <location>
        <begin position="29"/>
        <end position="432"/>
    </location>
</feature>
<organism evidence="3 5">
    <name type="scientific">Burkholderia glumae</name>
    <name type="common">Pseudomonas glumae</name>
    <dbReference type="NCBI Taxonomy" id="337"/>
    <lineage>
        <taxon>Bacteria</taxon>
        <taxon>Pseudomonadati</taxon>
        <taxon>Pseudomonadota</taxon>
        <taxon>Betaproteobacteria</taxon>
        <taxon>Burkholderiales</taxon>
        <taxon>Burkholderiaceae</taxon>
        <taxon>Burkholderia</taxon>
    </lineage>
</organism>
<dbReference type="GeneID" id="45693364"/>
<keyword evidence="2" id="KW-0732">Signal</keyword>
<evidence type="ECO:0008006" key="7">
    <source>
        <dbReference type="Google" id="ProtNLM"/>
    </source>
</evidence>
<feature type="region of interest" description="Disordered" evidence="1">
    <location>
        <begin position="66"/>
        <end position="95"/>
    </location>
</feature>
<protein>
    <recommendedName>
        <fullName evidence="7">Conjugal transfer protein TraN</fullName>
    </recommendedName>
</protein>
<accession>A0AAP9Y570</accession>
<dbReference type="RefSeq" id="WP_012735283.1">
    <property type="nucleotide sequence ID" value="NZ_CP021077.1"/>
</dbReference>